<dbReference type="Proteomes" id="UP000346198">
    <property type="component" value="Unassembled WGS sequence"/>
</dbReference>
<evidence type="ECO:0000313" key="2">
    <source>
        <dbReference type="Proteomes" id="UP000346198"/>
    </source>
</evidence>
<dbReference type="SUPFAM" id="SSF56784">
    <property type="entry name" value="HAD-like"/>
    <property type="match status" value="1"/>
</dbReference>
<accession>A0A6C2UPC8</accession>
<dbReference type="EMBL" id="CAAHFH010000002">
    <property type="protein sequence ID" value="VGO21919.1"/>
    <property type="molecule type" value="Genomic_DNA"/>
</dbReference>
<evidence type="ECO:0000313" key="1">
    <source>
        <dbReference type="EMBL" id="VGO21919.1"/>
    </source>
</evidence>
<dbReference type="RefSeq" id="WP_136063347.1">
    <property type="nucleotide sequence ID" value="NZ_CAAHFH010000002.1"/>
</dbReference>
<dbReference type="InterPro" id="IPR023198">
    <property type="entry name" value="PGP-like_dom2"/>
</dbReference>
<name>A0A6C2UPC8_9BACT</name>
<protein>
    <recommendedName>
        <fullName evidence="3">Beta-phosphoglucomutase</fullName>
    </recommendedName>
</protein>
<gene>
    <name evidence="1" type="ORF">SCARR_03999</name>
</gene>
<organism evidence="1 2">
    <name type="scientific">Pontiella sulfatireligans</name>
    <dbReference type="NCBI Taxonomy" id="2750658"/>
    <lineage>
        <taxon>Bacteria</taxon>
        <taxon>Pseudomonadati</taxon>
        <taxon>Kiritimatiellota</taxon>
        <taxon>Kiritimatiellia</taxon>
        <taxon>Kiritimatiellales</taxon>
        <taxon>Pontiellaceae</taxon>
        <taxon>Pontiella</taxon>
    </lineage>
</organism>
<dbReference type="SFLD" id="SFLDG01129">
    <property type="entry name" value="C1.5:_HAD__Beta-PGM__Phosphata"/>
    <property type="match status" value="1"/>
</dbReference>
<dbReference type="Gene3D" id="3.40.50.1000">
    <property type="entry name" value="HAD superfamily/HAD-like"/>
    <property type="match status" value="1"/>
</dbReference>
<dbReference type="Gene3D" id="1.10.150.240">
    <property type="entry name" value="Putative phosphatase, domain 2"/>
    <property type="match status" value="1"/>
</dbReference>
<dbReference type="InterPro" id="IPR036412">
    <property type="entry name" value="HAD-like_sf"/>
</dbReference>
<evidence type="ECO:0008006" key="3">
    <source>
        <dbReference type="Google" id="ProtNLM"/>
    </source>
</evidence>
<sequence>MNFPNVGVDEAELGLERLESTSDTRFRRGQNGVRAIGGTGDGKVEFIGFEDHTLALVNSAMGYPAYYPVDVLESGKVEAVLMDLDGTTVHSEEFWIWIIQLATASLLENPDFELEDSDIPYVSGHSVSEHLQHCIQKYAPHKTVEEARTFYFEHTHREMKLILEGKGKPGAFRPSPGIKEFLYGLKELGVKIGLVTSGLYEKAYPEILDAFKTLDMGDPAEFYDAIITAGFAMRKGEAGTLGELSPKPHPWLYAETARVGLGLDYAQRGGVVGIEDSGAGICSIRLAGFTPLGIGGGNIDESGTRGLCHGFFNHFEPMLESIRPRT</sequence>
<reference evidence="1 2" key="1">
    <citation type="submission" date="2019-04" db="EMBL/GenBank/DDBJ databases">
        <authorList>
            <person name="Van Vliet M D."/>
        </authorList>
    </citation>
    <scope>NUCLEOTIDE SEQUENCE [LARGE SCALE GENOMIC DNA]</scope>
    <source>
        <strain evidence="1 2">F21</strain>
    </source>
</reference>
<dbReference type="Pfam" id="PF13419">
    <property type="entry name" value="HAD_2"/>
    <property type="match status" value="1"/>
</dbReference>
<proteinExistence type="predicted"/>
<dbReference type="InterPro" id="IPR041492">
    <property type="entry name" value="HAD_2"/>
</dbReference>
<dbReference type="SFLD" id="SFLDS00003">
    <property type="entry name" value="Haloacid_Dehalogenase"/>
    <property type="match status" value="1"/>
</dbReference>
<dbReference type="InterPro" id="IPR023214">
    <property type="entry name" value="HAD_sf"/>
</dbReference>
<keyword evidence="2" id="KW-1185">Reference proteome</keyword>
<dbReference type="AlphaFoldDB" id="A0A6C2UPC8"/>